<dbReference type="AlphaFoldDB" id="A0A6A6BBS6"/>
<evidence type="ECO:0000256" key="8">
    <source>
        <dbReference type="ARBA" id="ARBA00022989"/>
    </source>
</evidence>
<feature type="transmembrane region" description="Helical" evidence="10">
    <location>
        <begin position="464"/>
        <end position="488"/>
    </location>
</feature>
<keyword evidence="8 10" id="KW-1133">Transmembrane helix</keyword>
<keyword evidence="14" id="KW-1185">Reference proteome</keyword>
<dbReference type="GO" id="GO:0004252">
    <property type="term" value="F:serine-type endopeptidase activity"/>
    <property type="evidence" value="ECO:0007669"/>
    <property type="project" value="InterPro"/>
</dbReference>
<comment type="similarity">
    <text evidence="3 10">Belongs to the peptidase S54 family.</text>
</comment>
<feature type="region of interest" description="Disordered" evidence="11">
    <location>
        <begin position="1"/>
        <end position="151"/>
    </location>
</feature>
<keyword evidence="7 10" id="KW-0720">Serine protease</keyword>
<dbReference type="PANTHER" id="PTHR22936">
    <property type="entry name" value="RHOMBOID-RELATED"/>
    <property type="match status" value="1"/>
</dbReference>
<accession>A0A6A6BBS6</accession>
<dbReference type="InterPro" id="IPR022764">
    <property type="entry name" value="Peptidase_S54_rhomboid_dom"/>
</dbReference>
<dbReference type="EMBL" id="ML995489">
    <property type="protein sequence ID" value="KAF2140704.1"/>
    <property type="molecule type" value="Genomic_DNA"/>
</dbReference>
<evidence type="ECO:0000256" key="1">
    <source>
        <dbReference type="ARBA" id="ARBA00000156"/>
    </source>
</evidence>
<evidence type="ECO:0000256" key="11">
    <source>
        <dbReference type="SAM" id="MobiDB-lite"/>
    </source>
</evidence>
<name>A0A6A6BBS6_9PEZI</name>
<dbReference type="Pfam" id="PF01694">
    <property type="entry name" value="Rhomboid"/>
    <property type="match status" value="1"/>
</dbReference>
<comment type="subcellular location">
    <subcellularLocation>
        <location evidence="2 10">Membrane</location>
        <topology evidence="2 10">Multi-pass membrane protein</topology>
    </subcellularLocation>
</comment>
<comment type="catalytic activity">
    <reaction evidence="1 10">
        <text>Cleaves type-1 transmembrane domains using a catalytic dyad composed of serine and histidine that are contributed by different transmembrane domains.</text>
        <dbReference type="EC" id="3.4.21.105"/>
    </reaction>
</comment>
<dbReference type="PANTHER" id="PTHR22936:SF69">
    <property type="entry name" value="RHOMBOID-LIKE PROTEIN"/>
    <property type="match status" value="1"/>
</dbReference>
<evidence type="ECO:0000256" key="7">
    <source>
        <dbReference type="ARBA" id="ARBA00022825"/>
    </source>
</evidence>
<keyword evidence="9 10" id="KW-0472">Membrane</keyword>
<evidence type="ECO:0000256" key="10">
    <source>
        <dbReference type="RuleBase" id="RU362115"/>
    </source>
</evidence>
<dbReference type="SUPFAM" id="SSF144091">
    <property type="entry name" value="Rhomboid-like"/>
    <property type="match status" value="1"/>
</dbReference>
<evidence type="ECO:0000256" key="2">
    <source>
        <dbReference type="ARBA" id="ARBA00004141"/>
    </source>
</evidence>
<evidence type="ECO:0000256" key="5">
    <source>
        <dbReference type="ARBA" id="ARBA00022692"/>
    </source>
</evidence>
<feature type="transmembrane region" description="Helical" evidence="10">
    <location>
        <begin position="274"/>
        <end position="292"/>
    </location>
</feature>
<feature type="compositionally biased region" description="Polar residues" evidence="11">
    <location>
        <begin position="33"/>
        <end position="52"/>
    </location>
</feature>
<dbReference type="InterPro" id="IPR035952">
    <property type="entry name" value="Rhomboid-like_sf"/>
</dbReference>
<dbReference type="EC" id="3.4.21.105" evidence="10"/>
<feature type="transmembrane region" description="Helical" evidence="10">
    <location>
        <begin position="155"/>
        <end position="177"/>
    </location>
</feature>
<feature type="domain" description="Peptidase S54 rhomboid" evidence="12">
    <location>
        <begin position="272"/>
        <end position="410"/>
    </location>
</feature>
<evidence type="ECO:0000256" key="6">
    <source>
        <dbReference type="ARBA" id="ARBA00022801"/>
    </source>
</evidence>
<keyword evidence="5 10" id="KW-0812">Transmembrane</keyword>
<comment type="function">
    <text evidence="10">Serine protease involved in intramembrane proteolysis.</text>
</comment>
<feature type="non-terminal residue" evidence="13">
    <location>
        <position position="529"/>
    </location>
</feature>
<dbReference type="GO" id="GO:0016020">
    <property type="term" value="C:membrane"/>
    <property type="evidence" value="ECO:0007669"/>
    <property type="project" value="UniProtKB-SubCell"/>
</dbReference>
<proteinExistence type="inferred from homology"/>
<dbReference type="GeneID" id="54293525"/>
<dbReference type="Gene3D" id="1.20.1540.10">
    <property type="entry name" value="Rhomboid-like"/>
    <property type="match status" value="1"/>
</dbReference>
<feature type="transmembrane region" description="Helical" evidence="10">
    <location>
        <begin position="339"/>
        <end position="358"/>
    </location>
</feature>
<evidence type="ECO:0000256" key="4">
    <source>
        <dbReference type="ARBA" id="ARBA00022670"/>
    </source>
</evidence>
<dbReference type="GO" id="GO:0006508">
    <property type="term" value="P:proteolysis"/>
    <property type="evidence" value="ECO:0007669"/>
    <property type="project" value="UniProtKB-KW"/>
</dbReference>
<feature type="transmembrane region" description="Helical" evidence="10">
    <location>
        <begin position="313"/>
        <end position="333"/>
    </location>
</feature>
<dbReference type="OrthoDB" id="2146116at2759"/>
<evidence type="ECO:0000313" key="14">
    <source>
        <dbReference type="Proteomes" id="UP000799438"/>
    </source>
</evidence>
<organism evidence="13 14">
    <name type="scientific">Aplosporella prunicola CBS 121167</name>
    <dbReference type="NCBI Taxonomy" id="1176127"/>
    <lineage>
        <taxon>Eukaryota</taxon>
        <taxon>Fungi</taxon>
        <taxon>Dikarya</taxon>
        <taxon>Ascomycota</taxon>
        <taxon>Pezizomycotina</taxon>
        <taxon>Dothideomycetes</taxon>
        <taxon>Dothideomycetes incertae sedis</taxon>
        <taxon>Botryosphaeriales</taxon>
        <taxon>Aplosporellaceae</taxon>
        <taxon>Aplosporella</taxon>
    </lineage>
</organism>
<feature type="transmembrane region" description="Helical" evidence="10">
    <location>
        <begin position="392"/>
        <end position="409"/>
    </location>
</feature>
<evidence type="ECO:0000256" key="3">
    <source>
        <dbReference type="ARBA" id="ARBA00009045"/>
    </source>
</evidence>
<reference evidence="13" key="1">
    <citation type="journal article" date="2020" name="Stud. Mycol.">
        <title>101 Dothideomycetes genomes: a test case for predicting lifestyles and emergence of pathogens.</title>
        <authorList>
            <person name="Haridas S."/>
            <person name="Albert R."/>
            <person name="Binder M."/>
            <person name="Bloem J."/>
            <person name="Labutti K."/>
            <person name="Salamov A."/>
            <person name="Andreopoulos B."/>
            <person name="Baker S."/>
            <person name="Barry K."/>
            <person name="Bills G."/>
            <person name="Bluhm B."/>
            <person name="Cannon C."/>
            <person name="Castanera R."/>
            <person name="Culley D."/>
            <person name="Daum C."/>
            <person name="Ezra D."/>
            <person name="Gonzalez J."/>
            <person name="Henrissat B."/>
            <person name="Kuo A."/>
            <person name="Liang C."/>
            <person name="Lipzen A."/>
            <person name="Lutzoni F."/>
            <person name="Magnuson J."/>
            <person name="Mondo S."/>
            <person name="Nolan M."/>
            <person name="Ohm R."/>
            <person name="Pangilinan J."/>
            <person name="Park H.-J."/>
            <person name="Ramirez L."/>
            <person name="Alfaro M."/>
            <person name="Sun H."/>
            <person name="Tritt A."/>
            <person name="Yoshinaga Y."/>
            <person name="Zwiers L.-H."/>
            <person name="Turgeon B."/>
            <person name="Goodwin S."/>
            <person name="Spatafora J."/>
            <person name="Crous P."/>
            <person name="Grigoriev I."/>
        </authorList>
    </citation>
    <scope>NUCLEOTIDE SEQUENCE</scope>
    <source>
        <strain evidence="13">CBS 121167</strain>
    </source>
</reference>
<evidence type="ECO:0000256" key="9">
    <source>
        <dbReference type="ARBA" id="ARBA00023136"/>
    </source>
</evidence>
<dbReference type="RefSeq" id="XP_033396417.1">
    <property type="nucleotide sequence ID" value="XM_033536029.1"/>
</dbReference>
<dbReference type="InterPro" id="IPR002610">
    <property type="entry name" value="Peptidase_S54_rhomboid-like"/>
</dbReference>
<evidence type="ECO:0000313" key="13">
    <source>
        <dbReference type="EMBL" id="KAF2140704.1"/>
    </source>
</evidence>
<feature type="compositionally biased region" description="Pro residues" evidence="11">
    <location>
        <begin position="15"/>
        <end position="27"/>
    </location>
</feature>
<dbReference type="Proteomes" id="UP000799438">
    <property type="component" value="Unassembled WGS sequence"/>
</dbReference>
<keyword evidence="4 10" id="KW-0645">Protease</keyword>
<feature type="transmembrane region" description="Helical" evidence="10">
    <location>
        <begin position="370"/>
        <end position="386"/>
    </location>
</feature>
<evidence type="ECO:0000259" key="12">
    <source>
        <dbReference type="Pfam" id="PF01694"/>
    </source>
</evidence>
<protein>
    <recommendedName>
        <fullName evidence="10">Rhomboid-type serine protease</fullName>
        <ecNumber evidence="10">3.4.21.105</ecNumber>
    </recommendedName>
</protein>
<keyword evidence="6 10" id="KW-0378">Hydrolase</keyword>
<gene>
    <name evidence="13" type="ORF">K452DRAFT_200449</name>
</gene>
<sequence>MAANDYYNPRRADAPLPPLPPPSPQPVRPQVDTQNLYNNSPIMHSNPASAQSPFDDRSYPAYPNPSHNPYGPDANEDTAYHGNAGMYGQPPHPYEQTPTDPFGDSNAIPLHSQNPKLEASPSRYNADPEYQYPLVGDPAQRKSDRRRHKKRKQGWFTGKITWVVFILTLVEICVFIAEIARNAILTGSPIMIHPYFNPMIGPSPYVYITMGARYVPCMRHMGGNNEINITPQITFPCPNTTSSTATECSLAEACGMSGIPDPSKTNNEWHPNQWYRFITPIFLHAGLIHIALNMLMQLTIGRDMELLIGSVRFALVYFASGIFGNVLGANYAANGMPSTGASGALFGLIGLTILDLFYHWGERQSPWKELLFIMIDVVITFVIGLLPGVDNFAHLGGLIMGIGLGITLLHSPAPLRERIGQKEPPYSAVSSVAKDDDSGEGIKVFTKQPMGFFKGRKPLWWAWWLFRAGCLVAVIVGFIVLLNNFYFYHNQCSWCKHISCLPVKNWCEMGNLEYTNTTQSSSKRDLLGV</sequence>